<protein>
    <submittedName>
        <fullName evidence="1">Uncharacterized protein</fullName>
    </submittedName>
</protein>
<name>A0A0D7EQ24_RHOPL</name>
<gene>
    <name evidence="1" type="ORF">OO17_14765</name>
</gene>
<accession>A0A0D7EQ24</accession>
<comment type="caution">
    <text evidence="1">The sequence shown here is derived from an EMBL/GenBank/DDBJ whole genome shotgun (WGS) entry which is preliminary data.</text>
</comment>
<dbReference type="AlphaFoldDB" id="A0A0D7EQ24"/>
<dbReference type="EMBL" id="JXXE01000294">
    <property type="protein sequence ID" value="KIZ41567.1"/>
    <property type="molecule type" value="Genomic_DNA"/>
</dbReference>
<evidence type="ECO:0000313" key="1">
    <source>
        <dbReference type="EMBL" id="KIZ41567.1"/>
    </source>
</evidence>
<reference evidence="1 2" key="1">
    <citation type="submission" date="2014-11" db="EMBL/GenBank/DDBJ databases">
        <title>Genomics and ecophysiology of heterotrophic nitrogen fixing bacteria isolated from estuarine surface water.</title>
        <authorList>
            <person name="Bentzon-Tilia M."/>
            <person name="Severin I."/>
            <person name="Hansen L.H."/>
            <person name="Riemann L."/>
        </authorList>
    </citation>
    <scope>NUCLEOTIDE SEQUENCE [LARGE SCALE GENOMIC DNA]</scope>
    <source>
        <strain evidence="1 2">BAL398</strain>
    </source>
</reference>
<organism evidence="1 2">
    <name type="scientific">Rhodopseudomonas palustris</name>
    <dbReference type="NCBI Taxonomy" id="1076"/>
    <lineage>
        <taxon>Bacteria</taxon>
        <taxon>Pseudomonadati</taxon>
        <taxon>Pseudomonadota</taxon>
        <taxon>Alphaproteobacteria</taxon>
        <taxon>Hyphomicrobiales</taxon>
        <taxon>Nitrobacteraceae</taxon>
        <taxon>Rhodopseudomonas</taxon>
    </lineage>
</organism>
<proteinExistence type="predicted"/>
<dbReference type="Proteomes" id="UP000032515">
    <property type="component" value="Unassembled WGS sequence"/>
</dbReference>
<dbReference type="PATRIC" id="fig|1076.23.peg.3102"/>
<sequence>MMQRFPPRWRADMSHQGAVVIIPDRWGLRVLRPALAGLGALLAVAAHGQSPIAFDKPLRVAEVPPTSSDDGRTLRCSYYPDVMVREVTDGPSATPPSIVPGPNPPCDLTPPAGASPIALEDMMLDGRIGAYLLFSAMDPHGATDFGVVNAATGATLFKDAAYGDPTYQEATLDNDALRLRYKRGITAGCSLMQDPASCWASLVEQGLIPKDMAKQPPSAQLCDAAYKDMQAAPDNPSIVTYDVEILISPDGTNKPLSRGAVACESLP</sequence>
<evidence type="ECO:0000313" key="2">
    <source>
        <dbReference type="Proteomes" id="UP000032515"/>
    </source>
</evidence>